<proteinExistence type="predicted"/>
<evidence type="ECO:0000313" key="1">
    <source>
        <dbReference type="EMBL" id="OGF98686.1"/>
    </source>
</evidence>
<comment type="caution">
    <text evidence="1">The sequence shown here is derived from an EMBL/GenBank/DDBJ whole genome shotgun (WGS) entry which is preliminary data.</text>
</comment>
<name>A0A1F5YFD5_9BACT</name>
<gene>
    <name evidence="1" type="ORF">A2153_01360</name>
</gene>
<reference evidence="1 2" key="1">
    <citation type="journal article" date="2016" name="Nat. Commun.">
        <title>Thousands of microbial genomes shed light on interconnected biogeochemical processes in an aquifer system.</title>
        <authorList>
            <person name="Anantharaman K."/>
            <person name="Brown C.T."/>
            <person name="Hug L.A."/>
            <person name="Sharon I."/>
            <person name="Castelle C.J."/>
            <person name="Probst A.J."/>
            <person name="Thomas B.C."/>
            <person name="Singh A."/>
            <person name="Wilkins M.J."/>
            <person name="Karaoz U."/>
            <person name="Brodie E.L."/>
            <person name="Williams K.H."/>
            <person name="Hubbard S.S."/>
            <person name="Banfield J.F."/>
        </authorList>
    </citation>
    <scope>NUCLEOTIDE SEQUENCE [LARGE SCALE GENOMIC DNA]</scope>
</reference>
<protein>
    <submittedName>
        <fullName evidence="1">Uncharacterized protein</fullName>
    </submittedName>
</protein>
<dbReference type="EMBL" id="MFJB01000090">
    <property type="protein sequence ID" value="OGF98686.1"/>
    <property type="molecule type" value="Genomic_DNA"/>
</dbReference>
<dbReference type="AlphaFoldDB" id="A0A1F5YFD5"/>
<accession>A0A1F5YFD5</accession>
<sequence>MIDKLSSPSSLDELFWEGIDIDAANNAVDEFNAQLPKTKKKSGPIEFEELEIPAFVPEKADTVTFYIHALPIHPDLIEAEYYAPEFPKNLINKNVLFYLLFHSKDILDQLPNLKMVTDYFWSRFPGYIAYQGEIDRNIPASIKGEQIRSEYRRIRTDTSEIYNRLGKIDGLILQDRTDDGVREMVMRLSASAEEGEEWLRIAGTTLFSLVLNSSEIDRFFKDPEVKNREYLAWKKISSDQLKVIVATNRLLRTIDAKNPSDMLTPEELKSLTDFIPYIGYLFDESDEREIMEATGLLTNLFTGQNIDKRSEIAAILFQKLTAARNKYCQQGRLRSQIPGAENEVVPLSPEDVLYQKILNLIKQYPQKIGLLKSADYDLWRIGNTVEFINEILVIELSGSSPGLKPVIDRMAALSKEELSKFKPKEYVEDPEIVQLEIAFSNPPGSISNFIGSIPTSQAWAVFAEANKEK</sequence>
<evidence type="ECO:0000313" key="2">
    <source>
        <dbReference type="Proteomes" id="UP000177396"/>
    </source>
</evidence>
<dbReference type="Proteomes" id="UP000177396">
    <property type="component" value="Unassembled WGS sequence"/>
</dbReference>
<organism evidence="1 2">
    <name type="scientific">Candidatus Gottesmanbacteria bacterium RBG_16_38_7b</name>
    <dbReference type="NCBI Taxonomy" id="1798372"/>
    <lineage>
        <taxon>Bacteria</taxon>
        <taxon>Candidatus Gottesmaniibacteriota</taxon>
    </lineage>
</organism>